<comment type="caution">
    <text evidence="2">The sequence shown here is derived from an EMBL/GenBank/DDBJ whole genome shotgun (WGS) entry which is preliminary data.</text>
</comment>
<feature type="region of interest" description="Disordered" evidence="1">
    <location>
        <begin position="1"/>
        <end position="21"/>
    </location>
</feature>
<dbReference type="AlphaFoldDB" id="A0A2H3KMD6"/>
<dbReference type="EMBL" id="LYXE01000078">
    <property type="protein sequence ID" value="PDV99286.1"/>
    <property type="molecule type" value="Genomic_DNA"/>
</dbReference>
<evidence type="ECO:0000313" key="3">
    <source>
        <dbReference type="Proteomes" id="UP000220922"/>
    </source>
</evidence>
<proteinExistence type="predicted"/>
<evidence type="ECO:0000256" key="1">
    <source>
        <dbReference type="SAM" id="MobiDB-lite"/>
    </source>
</evidence>
<accession>A0A2H3KMD6</accession>
<gene>
    <name evidence="2" type="ORF">A9Q02_13070</name>
</gene>
<name>A0A2H3KMD6_9CHLR</name>
<keyword evidence="3" id="KW-1185">Reference proteome</keyword>
<protein>
    <submittedName>
        <fullName evidence="2">Uncharacterized protein</fullName>
    </submittedName>
</protein>
<reference evidence="2 3" key="1">
    <citation type="submission" date="2016-05" db="EMBL/GenBank/DDBJ databases">
        <authorList>
            <person name="Lavstsen T."/>
            <person name="Jespersen J.S."/>
        </authorList>
    </citation>
    <scope>NUCLEOTIDE SEQUENCE [LARGE SCALE GENOMIC DNA]</scope>
    <source>
        <strain evidence="2 3">B7-9</strain>
    </source>
</reference>
<organism evidence="2 3">
    <name type="scientific">Candidatus Chloroploca asiatica</name>
    <dbReference type="NCBI Taxonomy" id="1506545"/>
    <lineage>
        <taxon>Bacteria</taxon>
        <taxon>Bacillati</taxon>
        <taxon>Chloroflexota</taxon>
        <taxon>Chloroflexia</taxon>
        <taxon>Chloroflexales</taxon>
        <taxon>Chloroflexineae</taxon>
        <taxon>Oscillochloridaceae</taxon>
        <taxon>Candidatus Chloroploca</taxon>
    </lineage>
</organism>
<evidence type="ECO:0000313" key="2">
    <source>
        <dbReference type="EMBL" id="PDV99286.1"/>
    </source>
</evidence>
<sequence length="96" mass="10073">MYAPLAGTRKGTRKGCPYTEPGPQPCRGTPCGCSVGGGCRRGIGAITITVVTQETWSNQEAGAVAPEQATVRVTSTLRWDAGMGRWLMVASEQMGV</sequence>
<dbReference type="Proteomes" id="UP000220922">
    <property type="component" value="Unassembled WGS sequence"/>
</dbReference>